<gene>
    <name evidence="1" type="ORF">M8523_20165</name>
</gene>
<reference evidence="1" key="1">
    <citation type="submission" date="2022-05" db="EMBL/GenBank/DDBJ databases">
        <authorList>
            <person name="Pankratov T."/>
        </authorList>
    </citation>
    <scope>NUCLEOTIDE SEQUENCE</scope>
    <source>
        <strain evidence="1">BP6-180914</strain>
    </source>
</reference>
<dbReference type="AlphaFoldDB" id="A0AA42CLE8"/>
<sequence>MARRHPDADYKHHGTMTLFAALDMVERAVGACRQAIAIRSLSFLKAVEKTVLAARAMHVNRDNHAAHKHPSVIAWLALHPCITFHFTLTSASRLNAVEGFFAILTKRRPRPGSYLGVVELQAAFHASFSAANGRSCKRHRPTLGRVF</sequence>
<accession>A0AA42CLE8</accession>
<name>A0AA42CLE8_9HYPH</name>
<dbReference type="Proteomes" id="UP001165667">
    <property type="component" value="Unassembled WGS sequence"/>
</dbReference>
<evidence type="ECO:0000313" key="1">
    <source>
        <dbReference type="EMBL" id="MCW6510336.1"/>
    </source>
</evidence>
<keyword evidence="2" id="KW-1185">Reference proteome</keyword>
<proteinExistence type="predicted"/>
<comment type="caution">
    <text evidence="1">The sequence shown here is derived from an EMBL/GenBank/DDBJ whole genome shotgun (WGS) entry which is preliminary data.</text>
</comment>
<evidence type="ECO:0000313" key="2">
    <source>
        <dbReference type="Proteomes" id="UP001165667"/>
    </source>
</evidence>
<dbReference type="EMBL" id="JAMOIM010000015">
    <property type="protein sequence ID" value="MCW6510336.1"/>
    <property type="molecule type" value="Genomic_DNA"/>
</dbReference>
<protein>
    <submittedName>
        <fullName evidence="1">Transposase</fullName>
    </submittedName>
</protein>
<organism evidence="1 2">
    <name type="scientific">Lichenifustis flavocetrariae</name>
    <dbReference type="NCBI Taxonomy" id="2949735"/>
    <lineage>
        <taxon>Bacteria</taxon>
        <taxon>Pseudomonadati</taxon>
        <taxon>Pseudomonadota</taxon>
        <taxon>Alphaproteobacteria</taxon>
        <taxon>Hyphomicrobiales</taxon>
        <taxon>Lichenihabitantaceae</taxon>
        <taxon>Lichenifustis</taxon>
    </lineage>
</organism>